<dbReference type="EMBL" id="UINC01150094">
    <property type="protein sequence ID" value="SVD42962.1"/>
    <property type="molecule type" value="Genomic_DNA"/>
</dbReference>
<dbReference type="InterPro" id="IPR050512">
    <property type="entry name" value="Sulf_AdTrans/APS_kinase"/>
</dbReference>
<dbReference type="SUPFAM" id="SSF88697">
    <property type="entry name" value="PUA domain-like"/>
    <property type="match status" value="1"/>
</dbReference>
<evidence type="ECO:0000259" key="2">
    <source>
        <dbReference type="Pfam" id="PF14306"/>
    </source>
</evidence>
<dbReference type="PANTHER" id="PTHR42700">
    <property type="entry name" value="SULFATE ADENYLYLTRANSFERASE"/>
    <property type="match status" value="1"/>
</dbReference>
<feature type="non-terminal residue" evidence="3">
    <location>
        <position position="68"/>
    </location>
</feature>
<protein>
    <recommendedName>
        <fullName evidence="2">ATP-sulfurylase PUA-like domain-containing protein</fullName>
    </recommendedName>
</protein>
<organism evidence="3">
    <name type="scientific">marine metagenome</name>
    <dbReference type="NCBI Taxonomy" id="408172"/>
    <lineage>
        <taxon>unclassified sequences</taxon>
        <taxon>metagenomes</taxon>
        <taxon>ecological metagenomes</taxon>
    </lineage>
</organism>
<feature type="domain" description="ATP-sulfurylase PUA-like" evidence="2">
    <location>
        <begin position="3"/>
        <end position="68"/>
    </location>
</feature>
<dbReference type="GO" id="GO:0010134">
    <property type="term" value="P:sulfate assimilation via adenylyl sulfate reduction"/>
    <property type="evidence" value="ECO:0007669"/>
    <property type="project" value="TreeGrafter"/>
</dbReference>
<name>A0A382V8W8_9ZZZZ</name>
<reference evidence="3" key="1">
    <citation type="submission" date="2018-05" db="EMBL/GenBank/DDBJ databases">
        <authorList>
            <person name="Lanie J.A."/>
            <person name="Ng W.-L."/>
            <person name="Kazmierczak K.M."/>
            <person name="Andrzejewski T.M."/>
            <person name="Davidsen T.M."/>
            <person name="Wayne K.J."/>
            <person name="Tettelin H."/>
            <person name="Glass J.I."/>
            <person name="Rusch D."/>
            <person name="Podicherti R."/>
            <person name="Tsui H.-C.T."/>
            <person name="Winkler M.E."/>
        </authorList>
    </citation>
    <scope>NUCLEOTIDE SEQUENCE</scope>
</reference>
<proteinExistence type="predicted"/>
<dbReference type="PANTHER" id="PTHR42700:SF1">
    <property type="entry name" value="SULFATE ADENYLYLTRANSFERASE"/>
    <property type="match status" value="1"/>
</dbReference>
<sequence>MKALVTEIEFQTLKEESNQYPSHTISERQICDLELILNGGFNPLTGFINQNDYQSVLDNLRLTDGSVW</sequence>
<dbReference type="InterPro" id="IPR025980">
    <property type="entry name" value="ATP-Sase_PUA-like_dom"/>
</dbReference>
<dbReference type="GO" id="GO:0019379">
    <property type="term" value="P:sulfate assimilation, phosphoadenylyl sulfate reduction by phosphoadenylyl-sulfate reductase (thioredoxin)"/>
    <property type="evidence" value="ECO:0007669"/>
    <property type="project" value="TreeGrafter"/>
</dbReference>
<dbReference type="GO" id="GO:0004781">
    <property type="term" value="F:sulfate adenylyltransferase (ATP) activity"/>
    <property type="evidence" value="ECO:0007669"/>
    <property type="project" value="TreeGrafter"/>
</dbReference>
<gene>
    <name evidence="3" type="ORF">METZ01_LOCUS395816</name>
</gene>
<dbReference type="Gene3D" id="3.10.400.10">
    <property type="entry name" value="Sulfate adenylyltransferase"/>
    <property type="match status" value="1"/>
</dbReference>
<dbReference type="GO" id="GO:0005737">
    <property type="term" value="C:cytoplasm"/>
    <property type="evidence" value="ECO:0007669"/>
    <property type="project" value="TreeGrafter"/>
</dbReference>
<evidence type="ECO:0000256" key="1">
    <source>
        <dbReference type="ARBA" id="ARBA00022679"/>
    </source>
</evidence>
<keyword evidence="1" id="KW-0808">Transferase</keyword>
<accession>A0A382V8W8</accession>
<dbReference type="InterPro" id="IPR015947">
    <property type="entry name" value="PUA-like_sf"/>
</dbReference>
<dbReference type="AlphaFoldDB" id="A0A382V8W8"/>
<evidence type="ECO:0000313" key="3">
    <source>
        <dbReference type="EMBL" id="SVD42962.1"/>
    </source>
</evidence>
<dbReference type="Pfam" id="PF14306">
    <property type="entry name" value="PUA_2"/>
    <property type="match status" value="1"/>
</dbReference>